<dbReference type="PROSITE" id="PS50214">
    <property type="entry name" value="DISINTEGRIN_2"/>
    <property type="match status" value="1"/>
</dbReference>
<reference evidence="10" key="1">
    <citation type="journal article" date="2023" name="Mol. Phylogenet. Evol.">
        <title>Genome-scale phylogeny and comparative genomics of the fungal order Sordariales.</title>
        <authorList>
            <person name="Hensen N."/>
            <person name="Bonometti L."/>
            <person name="Westerberg I."/>
            <person name="Brannstrom I.O."/>
            <person name="Guillou S."/>
            <person name="Cros-Aarteil S."/>
            <person name="Calhoun S."/>
            <person name="Haridas S."/>
            <person name="Kuo A."/>
            <person name="Mondo S."/>
            <person name="Pangilinan J."/>
            <person name="Riley R."/>
            <person name="LaButti K."/>
            <person name="Andreopoulos B."/>
            <person name="Lipzen A."/>
            <person name="Chen C."/>
            <person name="Yan M."/>
            <person name="Daum C."/>
            <person name="Ng V."/>
            <person name="Clum A."/>
            <person name="Steindorff A."/>
            <person name="Ohm R.A."/>
            <person name="Martin F."/>
            <person name="Silar P."/>
            <person name="Natvig D.O."/>
            <person name="Lalanne C."/>
            <person name="Gautier V."/>
            <person name="Ament-Velasquez S.L."/>
            <person name="Kruys A."/>
            <person name="Hutchinson M.I."/>
            <person name="Powell A.J."/>
            <person name="Barry K."/>
            <person name="Miller A.N."/>
            <person name="Grigoriev I.V."/>
            <person name="Debuchy R."/>
            <person name="Gladieux P."/>
            <person name="Hiltunen Thoren M."/>
            <person name="Johannesson H."/>
        </authorList>
    </citation>
    <scope>NUCLEOTIDE SEQUENCE</scope>
    <source>
        <strain evidence="10">PSN293</strain>
    </source>
</reference>
<comment type="function">
    <text evidence="2">Probable zinc protease.</text>
</comment>
<evidence type="ECO:0000313" key="10">
    <source>
        <dbReference type="EMBL" id="KAK4209593.1"/>
    </source>
</evidence>
<feature type="binding site" evidence="4">
    <location>
        <position position="427"/>
    </location>
    <ligand>
        <name>Zn(2+)</name>
        <dbReference type="ChEBI" id="CHEBI:29105"/>
        <note>catalytic</note>
    </ligand>
</feature>
<sequence>MSVGTAFTAILAGVSVLVQSATAHSLKRNPLSYVTRIDDANIQTPSHRVHALSSFELSFHIHDRKQRIRLTLEPNHDILTDDAAVRHIRADGTVHKIEPINRADHRIYKGNAFIRKDGHSEWTNAGWARINVIRDGERPLFEGAFRINGDHHHVQTSTNYRRTAMMGDPEIAGSFEEYMIVWRDTDISMPHHTDLKRSAETAAGCSADELLYNRDENNIVYRSLKEAQDTSPWAQMSPASIFGRQIDGTAGGNGAGVNLANSIGSTQGCPTTRKVALVGIATDCNYAGAFDNNNTLRANVIQLVNTASQLYESTFNISLGIQNLTVTDSNCPTTPPASAPWNARCSSDVDITKRLNLFSAWRGLSNDNNAYWTLLTTCNTGAAVGLAWLGQVCQPGAQANGAETVAAANVVVKTSTEWQVFAHETGHTFGAVHDCIPTSCNDGSVARQQCCPLSGSTCDAQSDFIMNPSTANGITKFSPCSVGNICSFLGRNSARVQCLANNKDVTTITGSQCGNGIVESGEDCDCGGPSGCTDNPCCNPTTCKFTTSSVCDPSNEECCDQQCQFKSKGSVCRASTGSCDPEETCPGSGPNCPTDETSPDGTACGGNGSNLQCASGQCTSRDLQCKTLMGSLTTRNDTYSCSSQGCVLSCASPEFGPNTCYSMQQYFLDGTPCEGGGKCSNGNCQGASLGNQIGSWITDNKNIFIPVAAVVGALILLAFASCLWNCCRRRRVPKTVTPPPPPTWGPSYNHGGRPNPPPTHGFENYRTPQQGQMGYPGGPYEPPRQQRQPSFRYA</sequence>
<dbReference type="Proteomes" id="UP001301769">
    <property type="component" value="Unassembled WGS sequence"/>
</dbReference>
<dbReference type="InterPro" id="IPR001762">
    <property type="entry name" value="Disintegrin_dom"/>
</dbReference>
<comment type="caution">
    <text evidence="10">The sequence shown here is derived from an EMBL/GenBank/DDBJ whole genome shotgun (WGS) entry which is preliminary data.</text>
</comment>
<organism evidence="10 11">
    <name type="scientific">Rhypophila decipiens</name>
    <dbReference type="NCBI Taxonomy" id="261697"/>
    <lineage>
        <taxon>Eukaryota</taxon>
        <taxon>Fungi</taxon>
        <taxon>Dikarya</taxon>
        <taxon>Ascomycota</taxon>
        <taxon>Pezizomycotina</taxon>
        <taxon>Sordariomycetes</taxon>
        <taxon>Sordariomycetidae</taxon>
        <taxon>Sordariales</taxon>
        <taxon>Naviculisporaceae</taxon>
        <taxon>Rhypophila</taxon>
    </lineage>
</organism>
<name>A0AAN6XZR9_9PEZI</name>
<feature type="binding site" evidence="4">
    <location>
        <position position="423"/>
    </location>
    <ligand>
        <name>Zn(2+)</name>
        <dbReference type="ChEBI" id="CHEBI:29105"/>
        <note>catalytic</note>
    </ligand>
</feature>
<keyword evidence="6" id="KW-0812">Transmembrane</keyword>
<gene>
    <name evidence="10" type="ORF">QBC37DRAFT_443270</name>
</gene>
<dbReference type="CDD" id="cd04271">
    <property type="entry name" value="ZnMc_ADAM_fungal"/>
    <property type="match status" value="1"/>
</dbReference>
<feature type="transmembrane region" description="Helical" evidence="6">
    <location>
        <begin position="703"/>
        <end position="724"/>
    </location>
</feature>
<accession>A0AAN6XZR9</accession>
<evidence type="ECO:0000259" key="8">
    <source>
        <dbReference type="PROSITE" id="PS50214"/>
    </source>
</evidence>
<dbReference type="GO" id="GO:0004222">
    <property type="term" value="F:metalloendopeptidase activity"/>
    <property type="evidence" value="ECO:0007669"/>
    <property type="project" value="InterPro"/>
</dbReference>
<feature type="chain" id="PRO_5043024277" description="Disintegrin and metalloproteinase domain-containing protein B" evidence="7">
    <location>
        <begin position="24"/>
        <end position="794"/>
    </location>
</feature>
<dbReference type="SUPFAM" id="SSF57552">
    <property type="entry name" value="Blood coagulation inhibitor (disintegrin)"/>
    <property type="match status" value="1"/>
</dbReference>
<keyword evidence="1" id="KW-1015">Disulfide bond</keyword>
<feature type="domain" description="Peptidase M12B" evidence="9">
    <location>
        <begin position="273"/>
        <end position="489"/>
    </location>
</feature>
<comment type="caution">
    <text evidence="4">Lacks conserved residue(s) required for the propagation of feature annotation.</text>
</comment>
<feature type="domain" description="Disintegrin" evidence="8">
    <location>
        <begin position="510"/>
        <end position="600"/>
    </location>
</feature>
<dbReference type="AlphaFoldDB" id="A0AAN6XZR9"/>
<feature type="region of interest" description="Disordered" evidence="5">
    <location>
        <begin position="735"/>
        <end position="794"/>
    </location>
</feature>
<dbReference type="Gene3D" id="3.40.390.10">
    <property type="entry name" value="Collagenase (Catalytic Domain)"/>
    <property type="match status" value="1"/>
</dbReference>
<keyword evidence="6" id="KW-0472">Membrane</keyword>
<feature type="active site" evidence="4">
    <location>
        <position position="424"/>
    </location>
</feature>
<dbReference type="SUPFAM" id="SSF55486">
    <property type="entry name" value="Metalloproteases ('zincins'), catalytic domain"/>
    <property type="match status" value="1"/>
</dbReference>
<dbReference type="GO" id="GO:0006508">
    <property type="term" value="P:proteolysis"/>
    <property type="evidence" value="ECO:0007669"/>
    <property type="project" value="InterPro"/>
</dbReference>
<dbReference type="PANTHER" id="PTHR11905:SF159">
    <property type="entry name" value="ADAM METALLOPROTEASE"/>
    <property type="match status" value="1"/>
</dbReference>
<reference evidence="10" key="2">
    <citation type="submission" date="2023-05" db="EMBL/GenBank/DDBJ databases">
        <authorList>
            <consortium name="Lawrence Berkeley National Laboratory"/>
            <person name="Steindorff A."/>
            <person name="Hensen N."/>
            <person name="Bonometti L."/>
            <person name="Westerberg I."/>
            <person name="Brannstrom I.O."/>
            <person name="Guillou S."/>
            <person name="Cros-Aarteil S."/>
            <person name="Calhoun S."/>
            <person name="Haridas S."/>
            <person name="Kuo A."/>
            <person name="Mondo S."/>
            <person name="Pangilinan J."/>
            <person name="Riley R."/>
            <person name="Labutti K."/>
            <person name="Andreopoulos B."/>
            <person name="Lipzen A."/>
            <person name="Chen C."/>
            <person name="Yanf M."/>
            <person name="Daum C."/>
            <person name="Ng V."/>
            <person name="Clum A."/>
            <person name="Ohm R."/>
            <person name="Martin F."/>
            <person name="Silar P."/>
            <person name="Natvig D."/>
            <person name="Lalanne C."/>
            <person name="Gautier V."/>
            <person name="Ament-Velasquez S.L."/>
            <person name="Kruys A."/>
            <person name="Hutchinson M.I."/>
            <person name="Powell A.J."/>
            <person name="Barry K."/>
            <person name="Miller A.N."/>
            <person name="Grigoriev I.V."/>
            <person name="Debuchy R."/>
            <person name="Gladieux P."/>
            <person name="Thoren M.H."/>
            <person name="Johannesson H."/>
        </authorList>
    </citation>
    <scope>NUCLEOTIDE SEQUENCE</scope>
    <source>
        <strain evidence="10">PSN293</strain>
    </source>
</reference>
<dbReference type="Pfam" id="PF13688">
    <property type="entry name" value="Reprolysin_5"/>
    <property type="match status" value="1"/>
</dbReference>
<dbReference type="Gene3D" id="4.10.70.10">
    <property type="entry name" value="Disintegrin domain"/>
    <property type="match status" value="1"/>
</dbReference>
<dbReference type="InterPro" id="IPR024079">
    <property type="entry name" value="MetalloPept_cat_dom_sf"/>
</dbReference>
<feature type="binding site" evidence="4">
    <location>
        <position position="433"/>
    </location>
    <ligand>
        <name>Zn(2+)</name>
        <dbReference type="ChEBI" id="CHEBI:29105"/>
        <note>catalytic</note>
    </ligand>
</feature>
<dbReference type="GO" id="GO:0046872">
    <property type="term" value="F:metal ion binding"/>
    <property type="evidence" value="ECO:0007669"/>
    <property type="project" value="UniProtKB-KW"/>
</dbReference>
<evidence type="ECO:0000313" key="11">
    <source>
        <dbReference type="Proteomes" id="UP001301769"/>
    </source>
</evidence>
<keyword evidence="6" id="KW-1133">Transmembrane helix</keyword>
<protein>
    <recommendedName>
        <fullName evidence="3">Disintegrin and metalloproteinase domain-containing protein B</fullName>
    </recommendedName>
</protein>
<dbReference type="EMBL" id="MU858200">
    <property type="protein sequence ID" value="KAK4209593.1"/>
    <property type="molecule type" value="Genomic_DNA"/>
</dbReference>
<keyword evidence="7" id="KW-0732">Signal</keyword>
<proteinExistence type="predicted"/>
<feature type="compositionally biased region" description="Low complexity" evidence="5">
    <location>
        <begin position="783"/>
        <end position="794"/>
    </location>
</feature>
<keyword evidence="4" id="KW-0479">Metal-binding</keyword>
<dbReference type="PANTHER" id="PTHR11905">
    <property type="entry name" value="ADAM A DISINTEGRIN AND METALLOPROTEASE DOMAIN"/>
    <property type="match status" value="1"/>
</dbReference>
<evidence type="ECO:0000256" key="7">
    <source>
        <dbReference type="SAM" id="SignalP"/>
    </source>
</evidence>
<dbReference type="FunFam" id="4.10.70.10:FF:000003">
    <property type="entry name" value="Disintegrin and metalloproteinase domain-containing protein 17"/>
    <property type="match status" value="1"/>
</dbReference>
<dbReference type="InterPro" id="IPR001590">
    <property type="entry name" value="Peptidase_M12B"/>
</dbReference>
<feature type="signal peptide" evidence="7">
    <location>
        <begin position="1"/>
        <end position="23"/>
    </location>
</feature>
<evidence type="ECO:0000256" key="2">
    <source>
        <dbReference type="ARBA" id="ARBA00056552"/>
    </source>
</evidence>
<dbReference type="PROSITE" id="PS50215">
    <property type="entry name" value="ADAM_MEPRO"/>
    <property type="match status" value="1"/>
</dbReference>
<evidence type="ECO:0000256" key="1">
    <source>
        <dbReference type="ARBA" id="ARBA00023157"/>
    </source>
</evidence>
<dbReference type="SMART" id="SM00050">
    <property type="entry name" value="DISIN"/>
    <property type="match status" value="1"/>
</dbReference>
<dbReference type="Pfam" id="PF00200">
    <property type="entry name" value="Disintegrin"/>
    <property type="match status" value="1"/>
</dbReference>
<evidence type="ECO:0000256" key="3">
    <source>
        <dbReference type="ARBA" id="ARBA00074021"/>
    </source>
</evidence>
<dbReference type="InterPro" id="IPR036436">
    <property type="entry name" value="Disintegrin_dom_sf"/>
</dbReference>
<evidence type="ECO:0000256" key="5">
    <source>
        <dbReference type="SAM" id="MobiDB-lite"/>
    </source>
</evidence>
<keyword evidence="4" id="KW-0862">Zinc</keyword>
<evidence type="ECO:0000256" key="4">
    <source>
        <dbReference type="PROSITE-ProRule" id="PRU00276"/>
    </source>
</evidence>
<evidence type="ECO:0000256" key="6">
    <source>
        <dbReference type="SAM" id="Phobius"/>
    </source>
</evidence>
<keyword evidence="11" id="KW-1185">Reference proteome</keyword>
<dbReference type="InterPro" id="IPR034028">
    <property type="entry name" value="ZnMc_ADAM_fungal"/>
</dbReference>
<evidence type="ECO:0000259" key="9">
    <source>
        <dbReference type="PROSITE" id="PS50215"/>
    </source>
</evidence>